<dbReference type="Proteomes" id="UP000003027">
    <property type="component" value="Unassembled WGS sequence"/>
</dbReference>
<reference evidence="2" key="1">
    <citation type="submission" date="2008-12" db="EMBL/GenBank/DDBJ databases">
        <title>Annotation of the Yersinia mollaretii ATCC 43969 genome.</title>
        <authorList>
            <person name="Read T.D."/>
            <person name="Akmal A."/>
            <person name="Bishop-Lilly K."/>
            <person name="Chen P.E."/>
            <person name="Cook C."/>
            <person name="Kiley M.P."/>
            <person name="Lentz S."/>
            <person name="Mateczun A."/>
            <person name="Nagarajan N."/>
            <person name="Nolan N."/>
            <person name="Osborne B.I."/>
            <person name="Pop M."/>
            <person name="Sozhamannan S."/>
            <person name="Stewart A.C."/>
            <person name="Sulakvelidze A."/>
            <person name="Thomason B."/>
            <person name="Willner K."/>
            <person name="Zwick M.E."/>
        </authorList>
    </citation>
    <scope>NUCLEOTIDE SEQUENCE [LARGE SCALE GENOMIC DNA]</scope>
    <source>
        <strain evidence="2">ATCC 43969</strain>
    </source>
</reference>
<protein>
    <submittedName>
        <fullName evidence="2">Uncharacterized protein</fullName>
    </submittedName>
</protein>
<sequence>MLCSINVYVLVFLRFFVLIKSRADFIWLYILLFSHFMVHMVISM</sequence>
<name>A0ABM9YCG5_YERMW</name>
<keyword evidence="3" id="KW-1185">Reference proteome</keyword>
<evidence type="ECO:0000313" key="2">
    <source>
        <dbReference type="EMBL" id="EEQ11642.1"/>
    </source>
</evidence>
<proteinExistence type="predicted"/>
<evidence type="ECO:0000313" key="3">
    <source>
        <dbReference type="Proteomes" id="UP000003027"/>
    </source>
</evidence>
<evidence type="ECO:0000256" key="1">
    <source>
        <dbReference type="SAM" id="Phobius"/>
    </source>
</evidence>
<keyword evidence="1" id="KW-0812">Transmembrane</keyword>
<comment type="caution">
    <text evidence="2">The sequence shown here is derived from an EMBL/GenBank/DDBJ whole genome shotgun (WGS) entry which is preliminary data.</text>
</comment>
<keyword evidence="1" id="KW-0472">Membrane</keyword>
<accession>A0ABM9YCG5</accession>
<keyword evidence="1" id="KW-1133">Transmembrane helix</keyword>
<gene>
    <name evidence="2" type="ORF">ymoll0001_22180</name>
</gene>
<feature type="transmembrane region" description="Helical" evidence="1">
    <location>
        <begin position="25"/>
        <end position="42"/>
    </location>
</feature>
<dbReference type="EMBL" id="AALD02000007">
    <property type="protein sequence ID" value="EEQ11642.1"/>
    <property type="molecule type" value="Genomic_DNA"/>
</dbReference>
<organism evidence="2 3">
    <name type="scientific">Yersinia mollaretii (strain ATCC 43969 / DSM 18520 / CIP 103324 / CNY 7263 / WAIP 204)</name>
    <dbReference type="NCBI Taxonomy" id="349967"/>
    <lineage>
        <taxon>Bacteria</taxon>
        <taxon>Pseudomonadati</taxon>
        <taxon>Pseudomonadota</taxon>
        <taxon>Gammaproteobacteria</taxon>
        <taxon>Enterobacterales</taxon>
        <taxon>Yersiniaceae</taxon>
        <taxon>Yersinia</taxon>
    </lineage>
</organism>